<dbReference type="EMBL" id="QLYX01000023">
    <property type="protein sequence ID" value="RAY10955.1"/>
    <property type="molecule type" value="Genomic_DNA"/>
</dbReference>
<feature type="region of interest" description="Disordered" evidence="1">
    <location>
        <begin position="125"/>
        <end position="147"/>
    </location>
</feature>
<name>A0A365GVY5_9ACTN</name>
<feature type="domain" description="ACT" evidence="2">
    <location>
        <begin position="4"/>
        <end position="83"/>
    </location>
</feature>
<dbReference type="SUPFAM" id="SSF55021">
    <property type="entry name" value="ACT-like"/>
    <property type="match status" value="1"/>
</dbReference>
<comment type="caution">
    <text evidence="3">The sequence shown here is derived from an EMBL/GenBank/DDBJ whole genome shotgun (WGS) entry which is preliminary data.</text>
</comment>
<proteinExistence type="predicted"/>
<sequence>MFLRVRVSVPDQPGALGRVAVAMGYAGADILEVVVLERASGRALDDFIVTWPDAAPVSSLCDELAGIDGAHVAGVWHLAEVPSPHVDTAVFGGLREPADLVDLVPGAFSADWAVLVDAGRVERASRRAPEPFEPPRPRDDGPHAFTAPGGTRYAAVPLAGRTLLAARVAAPPFHAAEVGRLAVLAAAVTTVARTACESSLA</sequence>
<dbReference type="InterPro" id="IPR002912">
    <property type="entry name" value="ACT_dom"/>
</dbReference>
<feature type="compositionally biased region" description="Basic and acidic residues" evidence="1">
    <location>
        <begin position="125"/>
        <end position="142"/>
    </location>
</feature>
<keyword evidence="4" id="KW-1185">Reference proteome</keyword>
<organism evidence="3 4">
    <name type="scientific">Actinomadura craniellae</name>
    <dbReference type="NCBI Taxonomy" id="2231787"/>
    <lineage>
        <taxon>Bacteria</taxon>
        <taxon>Bacillati</taxon>
        <taxon>Actinomycetota</taxon>
        <taxon>Actinomycetes</taxon>
        <taxon>Streptosporangiales</taxon>
        <taxon>Thermomonosporaceae</taxon>
        <taxon>Actinomadura</taxon>
    </lineage>
</organism>
<dbReference type="InterPro" id="IPR045865">
    <property type="entry name" value="ACT-like_dom_sf"/>
</dbReference>
<evidence type="ECO:0000256" key="1">
    <source>
        <dbReference type="SAM" id="MobiDB-lite"/>
    </source>
</evidence>
<evidence type="ECO:0000313" key="3">
    <source>
        <dbReference type="EMBL" id="RAY10955.1"/>
    </source>
</evidence>
<dbReference type="OrthoDB" id="5243606at2"/>
<gene>
    <name evidence="3" type="ORF">DPM19_33015</name>
</gene>
<evidence type="ECO:0000259" key="2">
    <source>
        <dbReference type="PROSITE" id="PS51671"/>
    </source>
</evidence>
<dbReference type="PROSITE" id="PS51671">
    <property type="entry name" value="ACT"/>
    <property type="match status" value="1"/>
</dbReference>
<dbReference type="AlphaFoldDB" id="A0A365GVY5"/>
<evidence type="ECO:0000313" key="4">
    <source>
        <dbReference type="Proteomes" id="UP000251891"/>
    </source>
</evidence>
<dbReference type="Proteomes" id="UP000251891">
    <property type="component" value="Unassembled WGS sequence"/>
</dbReference>
<accession>A0A365GVY5</accession>
<reference evidence="3 4" key="1">
    <citation type="submission" date="2018-06" db="EMBL/GenBank/DDBJ databases">
        <title>Actinomadura craniellae sp. nov. isolated from marine sponge Craniella sp.</title>
        <authorList>
            <person name="Li L."/>
            <person name="Xu Q.H."/>
            <person name="Lin H.W."/>
            <person name="Lu Y.H."/>
        </authorList>
    </citation>
    <scope>NUCLEOTIDE SEQUENCE [LARGE SCALE GENOMIC DNA]</scope>
    <source>
        <strain evidence="3 4">LHW63021</strain>
    </source>
</reference>
<protein>
    <submittedName>
        <fullName evidence="3">Amino acid-binding protein</fullName>
    </submittedName>
</protein>